<evidence type="ECO:0000313" key="2">
    <source>
        <dbReference type="EMBL" id="PAV61439.1"/>
    </source>
</evidence>
<gene>
    <name evidence="2" type="ORF">WR25_01776</name>
</gene>
<comment type="caution">
    <text evidence="2">The sequence shown here is derived from an EMBL/GenBank/DDBJ whole genome shotgun (WGS) entry which is preliminary data.</text>
</comment>
<dbReference type="Proteomes" id="UP000218231">
    <property type="component" value="Unassembled WGS sequence"/>
</dbReference>
<dbReference type="PANTHER" id="PTHR43157">
    <property type="entry name" value="PHOSPHATIDYLINOSITOL-GLYCAN BIOSYNTHESIS CLASS F PROTEIN-RELATED"/>
    <property type="match status" value="1"/>
</dbReference>
<evidence type="ECO:0000313" key="3">
    <source>
        <dbReference type="Proteomes" id="UP000218231"/>
    </source>
</evidence>
<dbReference type="OrthoDB" id="191139at2759"/>
<dbReference type="SUPFAM" id="SSF51735">
    <property type="entry name" value="NAD(P)-binding Rossmann-fold domains"/>
    <property type="match status" value="2"/>
</dbReference>
<keyword evidence="1" id="KW-0560">Oxidoreductase</keyword>
<protein>
    <submittedName>
        <fullName evidence="2">Uncharacterized protein</fullName>
    </submittedName>
</protein>
<evidence type="ECO:0000256" key="1">
    <source>
        <dbReference type="ARBA" id="ARBA00023002"/>
    </source>
</evidence>
<dbReference type="AlphaFoldDB" id="A0A2A2JIP0"/>
<accession>A0A2A2JIP0</accession>
<dbReference type="GO" id="GO:0016491">
    <property type="term" value="F:oxidoreductase activity"/>
    <property type="evidence" value="ECO:0007669"/>
    <property type="project" value="UniProtKB-KW"/>
</dbReference>
<dbReference type="InterPro" id="IPR002347">
    <property type="entry name" value="SDR_fam"/>
</dbReference>
<dbReference type="PANTHER" id="PTHR43157:SF31">
    <property type="entry name" value="PHOSPHATIDYLINOSITOL-GLYCAN BIOSYNTHESIS CLASS F PROTEIN"/>
    <property type="match status" value="1"/>
</dbReference>
<dbReference type="InterPro" id="IPR036291">
    <property type="entry name" value="NAD(P)-bd_dom_sf"/>
</dbReference>
<dbReference type="Gene3D" id="3.40.50.720">
    <property type="entry name" value="NAD(P)-binding Rossmann-like Domain"/>
    <property type="match status" value="2"/>
</dbReference>
<name>A0A2A2JIP0_9BILA</name>
<dbReference type="STRING" id="2018661.A0A2A2JIP0"/>
<sequence length="454" mass="51075">MPDSRRTILITGSTDGIGRQTAADLAAHPENFVIIHGRSEEKCLAAKEFIANECGGSRANLDFVVADLSVLSEVVELANEVERRFPSLNVLLCNAGVLNQRRLETKDGLEMMFQINYLSHFYLCHLLEPLLSRQQNSRILVIGSVLHSWTSIDWGDMMCEREYEKYLQYSRAKLMLHLFAFTLHRRMILAKKNVTVNVLELGKEKEPNNNGRLKSTCGGFSNSMSNLSLCRQASALTQIIENSSFNKMSGKYLDTCGRQLRSGQVATDERTQERLWDYTIELLASLGHTIVNHLANFILARKLLPLLAKNAPARIGLVSTICYEWHPLDFSDLEAKNKYDMYEQYSKTKLMNFMFGLKLSREAPGGVTVNICEPGVVDTKLLRQGPYSGGPVKDGAISSIKLVMDSELDEINGAYYDSTGKRVQKLSEDSTDQAQQDQIWQMSEEIAVKHGVKF</sequence>
<proteinExistence type="predicted"/>
<dbReference type="Pfam" id="PF00106">
    <property type="entry name" value="adh_short"/>
    <property type="match status" value="1"/>
</dbReference>
<organism evidence="2 3">
    <name type="scientific">Diploscapter pachys</name>
    <dbReference type="NCBI Taxonomy" id="2018661"/>
    <lineage>
        <taxon>Eukaryota</taxon>
        <taxon>Metazoa</taxon>
        <taxon>Ecdysozoa</taxon>
        <taxon>Nematoda</taxon>
        <taxon>Chromadorea</taxon>
        <taxon>Rhabditida</taxon>
        <taxon>Rhabditina</taxon>
        <taxon>Rhabditomorpha</taxon>
        <taxon>Rhabditoidea</taxon>
        <taxon>Rhabditidae</taxon>
        <taxon>Diploscapter</taxon>
    </lineage>
</organism>
<keyword evidence="3" id="KW-1185">Reference proteome</keyword>
<dbReference type="EMBL" id="LIAE01010413">
    <property type="protein sequence ID" value="PAV61439.1"/>
    <property type="molecule type" value="Genomic_DNA"/>
</dbReference>
<reference evidence="2 3" key="1">
    <citation type="journal article" date="2017" name="Curr. Biol.">
        <title>Genome architecture and evolution of a unichromosomal asexual nematode.</title>
        <authorList>
            <person name="Fradin H."/>
            <person name="Zegar C."/>
            <person name="Gutwein M."/>
            <person name="Lucas J."/>
            <person name="Kovtun M."/>
            <person name="Corcoran D."/>
            <person name="Baugh L.R."/>
            <person name="Kiontke K."/>
            <person name="Gunsalus K."/>
            <person name="Fitch D.H."/>
            <person name="Piano F."/>
        </authorList>
    </citation>
    <scope>NUCLEOTIDE SEQUENCE [LARGE SCALE GENOMIC DNA]</scope>
    <source>
        <strain evidence="2">PF1309</strain>
    </source>
</reference>